<evidence type="ECO:0000259" key="2">
    <source>
        <dbReference type="Pfam" id="PF13871"/>
    </source>
</evidence>
<dbReference type="Proteomes" id="UP000403266">
    <property type="component" value="Unassembled WGS sequence"/>
</dbReference>
<dbReference type="SUPFAM" id="SSF52540">
    <property type="entry name" value="P-loop containing nucleoside triphosphate hydrolases"/>
    <property type="match status" value="1"/>
</dbReference>
<keyword evidence="5" id="KW-1185">Reference proteome</keyword>
<proteinExistence type="inferred from homology"/>
<protein>
    <recommendedName>
        <fullName evidence="6">Helicase ATP-binding domain-containing protein</fullName>
    </recommendedName>
</protein>
<dbReference type="PANTHER" id="PTHR12706:SF30">
    <property type="entry name" value="PROTEIN STRAWBERRY NOTCH-RELATED"/>
    <property type="match status" value="1"/>
</dbReference>
<comment type="similarity">
    <text evidence="1">Belongs to the SBNO family.</text>
</comment>
<sequence>MPTCIGKGPRQDAGHFYLVHQVISGIPQIPKMTGACRPQDENLMATQTEVTKALEKIARGHTLDAGDQELAMETMQAAFARYADQIGPDAPSSAASLNAVAVLRKLCALPKTANIEATWAAARLVGIAQNDNILVDSCVSAAIVSASGATPKKKSPSPNGIILSSPAQSVPPQGFAVPDDTRVAVVRSKADAPSDHLFVNAGRIASFNIEDAAVDLYVGGTDATVAPEVVDIKVIDKTAGQALDIIPVRDPATRRPPKVAKGKAIEISHNPPTEDDSGSVNEIYDQYRPECAIFAEAKPHPAALIQSKTLAGSKPVAPTYKPMLDPEVIRSGALSDIQLESIVLAGEAHSKLLPFDPDLNAEPRLGFLVADGTGAGKTNETTGIILDNWNRGRRKAIVVGEKQRHRENVVKAMQMLGMSTENLINLGDYNRKHAVPKRNGILYLTYALLRSQNETGRFDRLKQITDWVGEDFDGVIVLDESQNMRNGLDSNKNDGGWGVATSLQGLAGIKLQNALPNARVVYCSATGATELDNLAYMVRLGLWGAGTSYAKPTDFFDDFGGAGLSGLEAITSHIKAAGQMVCRQLSLEGVRYEELIHPMSANDIELFDRYSNMLYEITSIARTCIENAVPADEKGWKPTWRQVRTANGGTYFGALYAQLSKRVIDTLIVSIKTHSLIEDIKKALARGEACVIQLQNTFEAELDRHLDSGDIDASKLQAASELIRFVESLPEVLTNKEGFAIKKNGSMVTIDMNVDAKRALIEKIQSMPGFIRPLEALLGNFGTSQVAEITGRSKRVVPVDALGNHGDANAASKLEPRTERDVRQDWRAFMNDQKQILVFSNSAGGTGMDYHASLFARNQRQRRHYVLQLGSQADQAVQGLGRSHRSNQKQPPVVSYVALDIPAEKVYLSSVVTRMASLGALSQGHRQATSNGLFTSLDSYRSSHAYSGWSSFYAKLKGGSYDDLKPEDITFLNDLETKGSYRGQSYITLEVFLRRAATLPIAVQRKAFAYLDSEIANHVMALISDGNFDTGPEFMREEVRTIDENVIYTHPFTGARVKVTKLECDPNSNISYFSQAYQTALLLRSTTDMPQTWFNMSTADVWIEVPTGLASNGWEMVHVIRPDGECVMPKFAMRGRRIEKVEDQSRAEMLWQVQVDRIKNHRAREKIMISGALPLIWKHFGKTKFGFGRRLWIANTSDGSRILGFITSEEEVEDIRIKLGNLKVGGALDFAEIKQELDAGKTIVLSNSTMITPQLVMTAVRQTYNLSDDKLKTFKANAPHLGLDLVTFNGLEYLAFPTDSAKAEQTLKNLIALYGYAYTSDQPDWSLIA</sequence>
<evidence type="ECO:0008006" key="6">
    <source>
        <dbReference type="Google" id="ProtNLM"/>
    </source>
</evidence>
<evidence type="ECO:0000313" key="5">
    <source>
        <dbReference type="Proteomes" id="UP000403266"/>
    </source>
</evidence>
<dbReference type="InterPro" id="IPR026741">
    <property type="entry name" value="SNO"/>
</dbReference>
<dbReference type="Pfam" id="PF13872">
    <property type="entry name" value="AAA_34"/>
    <property type="match status" value="1"/>
</dbReference>
<dbReference type="InterPro" id="IPR027417">
    <property type="entry name" value="P-loop_NTPase"/>
</dbReference>
<feature type="domain" description="Strawberry notch helicase C" evidence="2">
    <location>
        <begin position="773"/>
        <end position="1031"/>
    </location>
</feature>
<dbReference type="EMBL" id="VOSK01000001">
    <property type="protein sequence ID" value="MPR23853.1"/>
    <property type="molecule type" value="Genomic_DNA"/>
</dbReference>
<dbReference type="InterPro" id="IPR039187">
    <property type="entry name" value="SNO_AAA"/>
</dbReference>
<dbReference type="Gene3D" id="3.40.50.300">
    <property type="entry name" value="P-loop containing nucleotide triphosphate hydrolases"/>
    <property type="match status" value="1"/>
</dbReference>
<feature type="domain" description="Strawberry notch AAA" evidence="3">
    <location>
        <begin position="299"/>
        <end position="608"/>
    </location>
</feature>
<dbReference type="Pfam" id="PF13871">
    <property type="entry name" value="Helicase_C_4"/>
    <property type="match status" value="1"/>
</dbReference>
<gene>
    <name evidence="4" type="ORF">FS320_01110</name>
</gene>
<dbReference type="OrthoDB" id="270332at2"/>
<evidence type="ECO:0000259" key="3">
    <source>
        <dbReference type="Pfam" id="PF13872"/>
    </source>
</evidence>
<dbReference type="PANTHER" id="PTHR12706">
    <property type="entry name" value="STRAWBERRY NOTCH-RELATED"/>
    <property type="match status" value="1"/>
</dbReference>
<evidence type="ECO:0000256" key="1">
    <source>
        <dbReference type="ARBA" id="ARBA00006992"/>
    </source>
</evidence>
<reference evidence="4 5" key="1">
    <citation type="journal article" date="2019" name="Syst. Appl. Microbiol.">
        <title>Microvirga tunisiensis sp. nov., a root nodule symbiotic bacterium isolated from Lupinus micranthus and L. luteus grown in Northern Tunisia.</title>
        <authorList>
            <person name="Msaddak A."/>
            <person name="Rejili M."/>
            <person name="Duran D."/>
            <person name="Mars M."/>
            <person name="Palacios J.M."/>
            <person name="Ruiz-Argueso T."/>
            <person name="Rey L."/>
            <person name="Imperial J."/>
        </authorList>
    </citation>
    <scope>NUCLEOTIDE SEQUENCE [LARGE SCALE GENOMIC DNA]</scope>
    <source>
        <strain evidence="4 5">Lmie10</strain>
    </source>
</reference>
<accession>A0A5N7MAB4</accession>
<organism evidence="4 5">
    <name type="scientific">Microvirga tunisiensis</name>
    <dbReference type="NCBI Taxonomy" id="2108360"/>
    <lineage>
        <taxon>Bacteria</taxon>
        <taxon>Pseudomonadati</taxon>
        <taxon>Pseudomonadota</taxon>
        <taxon>Alphaproteobacteria</taxon>
        <taxon>Hyphomicrobiales</taxon>
        <taxon>Methylobacteriaceae</taxon>
        <taxon>Microvirga</taxon>
    </lineage>
</organism>
<dbReference type="InterPro" id="IPR026937">
    <property type="entry name" value="SBNO_Helicase_C_dom"/>
</dbReference>
<dbReference type="GO" id="GO:0006355">
    <property type="term" value="P:regulation of DNA-templated transcription"/>
    <property type="evidence" value="ECO:0007669"/>
    <property type="project" value="InterPro"/>
</dbReference>
<evidence type="ECO:0000313" key="4">
    <source>
        <dbReference type="EMBL" id="MPR23853.1"/>
    </source>
</evidence>
<comment type="caution">
    <text evidence="4">The sequence shown here is derived from an EMBL/GenBank/DDBJ whole genome shotgun (WGS) entry which is preliminary data.</text>
</comment>
<name>A0A5N7MAB4_9HYPH</name>